<keyword evidence="1" id="KW-0805">Transcription regulation</keyword>
<dbReference type="PROSITE" id="PS01124">
    <property type="entry name" value="HTH_ARAC_FAMILY_2"/>
    <property type="match status" value="1"/>
</dbReference>
<evidence type="ECO:0000256" key="2">
    <source>
        <dbReference type="ARBA" id="ARBA00023125"/>
    </source>
</evidence>
<evidence type="ECO:0000259" key="4">
    <source>
        <dbReference type="PROSITE" id="PS01124"/>
    </source>
</evidence>
<dbReference type="InterPro" id="IPR009057">
    <property type="entry name" value="Homeodomain-like_sf"/>
</dbReference>
<dbReference type="PANTHER" id="PTHR43280">
    <property type="entry name" value="ARAC-FAMILY TRANSCRIPTIONAL REGULATOR"/>
    <property type="match status" value="1"/>
</dbReference>
<dbReference type="Gene3D" id="1.10.10.60">
    <property type="entry name" value="Homeodomain-like"/>
    <property type="match status" value="1"/>
</dbReference>
<dbReference type="OrthoDB" id="1007667at2"/>
<name>A0A1G9VXF7_9BACT</name>
<dbReference type="AlphaFoldDB" id="A0A1G9VXF7"/>
<dbReference type="STRING" id="1075417.SAMN05421823_1271"/>
<dbReference type="GO" id="GO:0043565">
    <property type="term" value="F:sequence-specific DNA binding"/>
    <property type="evidence" value="ECO:0007669"/>
    <property type="project" value="InterPro"/>
</dbReference>
<gene>
    <name evidence="5" type="ORF">SAMN05421823_1271</name>
</gene>
<reference evidence="5 6" key="1">
    <citation type="submission" date="2016-10" db="EMBL/GenBank/DDBJ databases">
        <authorList>
            <person name="de Groot N.N."/>
        </authorList>
    </citation>
    <scope>NUCLEOTIDE SEQUENCE [LARGE SCALE GENOMIC DNA]</scope>
    <source>
        <strain evidence="5 6">DSM 25186</strain>
    </source>
</reference>
<feature type="domain" description="HTH araC/xylS-type" evidence="4">
    <location>
        <begin position="177"/>
        <end position="275"/>
    </location>
</feature>
<dbReference type="InterPro" id="IPR018060">
    <property type="entry name" value="HTH_AraC"/>
</dbReference>
<keyword evidence="3" id="KW-0804">Transcription</keyword>
<sequence>MRSPADTQLPEVIWLDRFDTDRMPAAYGDHYFTHLLCHAGSGQFLMAGQPYHIAADDLVIWLPAANVTRLLFSPDFKASVLLLSFDLLSKNNPDIGWGIKGYLFSQQQPVIALSEPNRRICLTHFQALHERNEHTQHRFHQEVLNAQVQLFVLDMWNIFAHAMEQRRHLQERGALFERFLQLVQEHCMEHREVEFYSEKLCITAKYLTEICKKNSGKTAMEWIRNYTTQRLLLLLNNKHLTLTEIADTLHFSSASFFSRYVRRELGMSPTEYRQRL</sequence>
<dbReference type="GO" id="GO:0003700">
    <property type="term" value="F:DNA-binding transcription factor activity"/>
    <property type="evidence" value="ECO:0007669"/>
    <property type="project" value="InterPro"/>
</dbReference>
<evidence type="ECO:0000256" key="3">
    <source>
        <dbReference type="ARBA" id="ARBA00023163"/>
    </source>
</evidence>
<dbReference type="PANTHER" id="PTHR43280:SF32">
    <property type="entry name" value="TRANSCRIPTIONAL REGULATORY PROTEIN"/>
    <property type="match status" value="1"/>
</dbReference>
<dbReference type="RefSeq" id="WP_089688857.1">
    <property type="nucleotide sequence ID" value="NZ_FNFO01000027.1"/>
</dbReference>
<dbReference type="SUPFAM" id="SSF46689">
    <property type="entry name" value="Homeodomain-like"/>
    <property type="match status" value="1"/>
</dbReference>
<dbReference type="Pfam" id="PF12833">
    <property type="entry name" value="HTH_18"/>
    <property type="match status" value="1"/>
</dbReference>
<evidence type="ECO:0000313" key="6">
    <source>
        <dbReference type="Proteomes" id="UP000198510"/>
    </source>
</evidence>
<protein>
    <submittedName>
        <fullName evidence="5">AraC-type DNA-binding protein</fullName>
    </submittedName>
</protein>
<evidence type="ECO:0000313" key="5">
    <source>
        <dbReference type="EMBL" id="SDM76939.1"/>
    </source>
</evidence>
<accession>A0A1G9VXF7</accession>
<keyword evidence="2 5" id="KW-0238">DNA-binding</keyword>
<dbReference type="Proteomes" id="UP000198510">
    <property type="component" value="Unassembled WGS sequence"/>
</dbReference>
<keyword evidence="6" id="KW-1185">Reference proteome</keyword>
<evidence type="ECO:0000256" key="1">
    <source>
        <dbReference type="ARBA" id="ARBA00023015"/>
    </source>
</evidence>
<organism evidence="5 6">
    <name type="scientific">Catalinimonas alkaloidigena</name>
    <dbReference type="NCBI Taxonomy" id="1075417"/>
    <lineage>
        <taxon>Bacteria</taxon>
        <taxon>Pseudomonadati</taxon>
        <taxon>Bacteroidota</taxon>
        <taxon>Cytophagia</taxon>
        <taxon>Cytophagales</taxon>
        <taxon>Catalimonadaceae</taxon>
        <taxon>Catalinimonas</taxon>
    </lineage>
</organism>
<dbReference type="SMART" id="SM00342">
    <property type="entry name" value="HTH_ARAC"/>
    <property type="match status" value="1"/>
</dbReference>
<proteinExistence type="predicted"/>
<feature type="non-terminal residue" evidence="5">
    <location>
        <position position="276"/>
    </location>
</feature>
<dbReference type="EMBL" id="FNFO01000027">
    <property type="protein sequence ID" value="SDM76939.1"/>
    <property type="molecule type" value="Genomic_DNA"/>
</dbReference>